<evidence type="ECO:0000313" key="3">
    <source>
        <dbReference type="EMBL" id="CAD8045709.1"/>
    </source>
</evidence>
<feature type="signal peptide" evidence="2">
    <location>
        <begin position="1"/>
        <end position="16"/>
    </location>
</feature>
<keyword evidence="1" id="KW-0812">Transmembrane</keyword>
<comment type="caution">
    <text evidence="3">The sequence shown here is derived from an EMBL/GenBank/DDBJ whole genome shotgun (WGS) entry which is preliminary data.</text>
</comment>
<keyword evidence="1" id="KW-0472">Membrane</keyword>
<dbReference type="AlphaFoldDB" id="A0A8S1JVZ5"/>
<gene>
    <name evidence="3" type="ORF">PSON_ATCC_30995.1.T0010232</name>
</gene>
<dbReference type="EMBL" id="CAJJDN010000001">
    <property type="protein sequence ID" value="CAD8045709.1"/>
    <property type="molecule type" value="Genomic_DNA"/>
</dbReference>
<sequence length="496" mass="59477">MLGSITFLLFCFQISAGNIEDLVFPQDNLQFKLLKWVDCQTEEQVNLLDVEGQQQLSLQNGQDICLDKNQELPLNEDDYTYIYTFIFNRPLNYDSLYIYIDYKMYNLSTKITYQPFVQIQHYHFLTCMKTIEFKLNSKESINLIFFYIARFPTNTKNQVLLSGQLLSQPEGKNTFYYDFRKTFSQEIKNNTIFYQATIPIQNNKQTLLYWFKFYLNNSFLPQSIQMDKEQILIQGSQNIMNDNHININNLTFLIKTKYKISQSFLFQETQDYVEFEVITQIDENFSQLVQETKIKKKFESKNQIRILMEVQSVLNNNTVVMIKVLPKNYNKCFQDIEISDAKINIKNEEDENIIECYFQDNNQNDSCLKYEKQECQFYVRWQFQNNTQYSYELIGTLKKYFENDPYIYFKTEREVLQILRNEKETWNGYKYGLILLIQLGLGTLIFVSCVVCILTQKSYHPYIKYIIERDQIFFQNLETQRTQFSQQQNEEVIINL</sequence>
<evidence type="ECO:0008006" key="5">
    <source>
        <dbReference type="Google" id="ProtNLM"/>
    </source>
</evidence>
<proteinExistence type="predicted"/>
<organism evidence="3 4">
    <name type="scientific">Paramecium sonneborni</name>
    <dbReference type="NCBI Taxonomy" id="65129"/>
    <lineage>
        <taxon>Eukaryota</taxon>
        <taxon>Sar</taxon>
        <taxon>Alveolata</taxon>
        <taxon>Ciliophora</taxon>
        <taxon>Intramacronucleata</taxon>
        <taxon>Oligohymenophorea</taxon>
        <taxon>Peniculida</taxon>
        <taxon>Parameciidae</taxon>
        <taxon>Paramecium</taxon>
    </lineage>
</organism>
<feature type="chain" id="PRO_5035818646" description="Transmembrane protein" evidence="2">
    <location>
        <begin position="17"/>
        <end position="496"/>
    </location>
</feature>
<feature type="transmembrane region" description="Helical" evidence="1">
    <location>
        <begin position="431"/>
        <end position="454"/>
    </location>
</feature>
<dbReference type="Proteomes" id="UP000692954">
    <property type="component" value="Unassembled WGS sequence"/>
</dbReference>
<keyword evidence="1" id="KW-1133">Transmembrane helix</keyword>
<name>A0A8S1JVZ5_9CILI</name>
<dbReference type="OrthoDB" id="310491at2759"/>
<protein>
    <recommendedName>
        <fullName evidence="5">Transmembrane protein</fullName>
    </recommendedName>
</protein>
<evidence type="ECO:0000256" key="2">
    <source>
        <dbReference type="SAM" id="SignalP"/>
    </source>
</evidence>
<evidence type="ECO:0000256" key="1">
    <source>
        <dbReference type="SAM" id="Phobius"/>
    </source>
</evidence>
<reference evidence="3" key="1">
    <citation type="submission" date="2021-01" db="EMBL/GenBank/DDBJ databases">
        <authorList>
            <consortium name="Genoscope - CEA"/>
            <person name="William W."/>
        </authorList>
    </citation>
    <scope>NUCLEOTIDE SEQUENCE</scope>
</reference>
<keyword evidence="2" id="KW-0732">Signal</keyword>
<keyword evidence="4" id="KW-1185">Reference proteome</keyword>
<accession>A0A8S1JVZ5</accession>
<evidence type="ECO:0000313" key="4">
    <source>
        <dbReference type="Proteomes" id="UP000692954"/>
    </source>
</evidence>